<evidence type="ECO:0000313" key="2">
    <source>
        <dbReference type="Proteomes" id="UP000789702"/>
    </source>
</evidence>
<gene>
    <name evidence="1" type="ORF">DHETER_LOCUS15904</name>
</gene>
<organism evidence="1 2">
    <name type="scientific">Dentiscutata heterogama</name>
    <dbReference type="NCBI Taxonomy" id="1316150"/>
    <lineage>
        <taxon>Eukaryota</taxon>
        <taxon>Fungi</taxon>
        <taxon>Fungi incertae sedis</taxon>
        <taxon>Mucoromycota</taxon>
        <taxon>Glomeromycotina</taxon>
        <taxon>Glomeromycetes</taxon>
        <taxon>Diversisporales</taxon>
        <taxon>Gigasporaceae</taxon>
        <taxon>Dentiscutata</taxon>
    </lineage>
</organism>
<reference evidence="1" key="1">
    <citation type="submission" date="2021-06" db="EMBL/GenBank/DDBJ databases">
        <authorList>
            <person name="Kallberg Y."/>
            <person name="Tangrot J."/>
            <person name="Rosling A."/>
        </authorList>
    </citation>
    <scope>NUCLEOTIDE SEQUENCE</scope>
    <source>
        <strain evidence="1">IL203A</strain>
    </source>
</reference>
<keyword evidence="2" id="KW-1185">Reference proteome</keyword>
<evidence type="ECO:0000313" key="1">
    <source>
        <dbReference type="EMBL" id="CAG8772231.1"/>
    </source>
</evidence>
<protein>
    <submittedName>
        <fullName evidence="1">212_t:CDS:1</fullName>
    </submittedName>
</protein>
<accession>A0ACA9R0W0</accession>
<dbReference type="Proteomes" id="UP000789702">
    <property type="component" value="Unassembled WGS sequence"/>
</dbReference>
<feature type="non-terminal residue" evidence="1">
    <location>
        <position position="1"/>
    </location>
</feature>
<sequence length="90" mass="10168">SSVKTILKTLNEALSQNVEIQLKILQTIPPLLSNYKELHGDLLAEALLICFRLQDSKVLSVHNTAVATLRQLVINIFEKVQEEDEINDKN</sequence>
<name>A0ACA9R0W0_9GLOM</name>
<proteinExistence type="predicted"/>
<feature type="non-terminal residue" evidence="1">
    <location>
        <position position="90"/>
    </location>
</feature>
<comment type="caution">
    <text evidence="1">The sequence shown here is derived from an EMBL/GenBank/DDBJ whole genome shotgun (WGS) entry which is preliminary data.</text>
</comment>
<dbReference type="EMBL" id="CAJVPU010057536">
    <property type="protein sequence ID" value="CAG8772231.1"/>
    <property type="molecule type" value="Genomic_DNA"/>
</dbReference>